<dbReference type="AlphaFoldDB" id="A0A0R0C859"/>
<sequence length="249" mass="26611">MHKDNTYVSQWFYAEGNRERRGPITDENIVALFQSHRIDEDTLVWREGAGDWRPLRDFASELGLDLAAAEPSAAAASAGPPSLPPPLQAQAPHAASPATAPKPGLSGCAIAGIIAAVVGVILIAVAGILAAIAVPAYQEYVLRSKTAMANGQLVGLKQQVAEFAATNQRCPINDDDGFGAPDSYAAGDVAQVHIGRFEEGHCGLEAFLRVPKQSQLDGKSIWLDYDMHADTWECSSDVEDKYLPIDCRG</sequence>
<dbReference type="PATRIC" id="fig|405446.3.peg.2721"/>
<feature type="transmembrane region" description="Helical" evidence="3">
    <location>
        <begin position="109"/>
        <end position="137"/>
    </location>
</feature>
<dbReference type="GO" id="GO:0009289">
    <property type="term" value="C:pilus"/>
    <property type="evidence" value="ECO:0007669"/>
    <property type="project" value="InterPro"/>
</dbReference>
<dbReference type="GO" id="GO:0007155">
    <property type="term" value="P:cell adhesion"/>
    <property type="evidence" value="ECO:0007669"/>
    <property type="project" value="InterPro"/>
</dbReference>
<protein>
    <recommendedName>
        <fullName evidence="4">GYF domain-containing protein</fullName>
    </recommendedName>
</protein>
<dbReference type="EMBL" id="LDJJ01000051">
    <property type="protein sequence ID" value="KRG65839.1"/>
    <property type="molecule type" value="Genomic_DNA"/>
</dbReference>
<feature type="region of interest" description="Disordered" evidence="2">
    <location>
        <begin position="75"/>
        <end position="98"/>
    </location>
</feature>
<evidence type="ECO:0000256" key="3">
    <source>
        <dbReference type="SAM" id="Phobius"/>
    </source>
</evidence>
<evidence type="ECO:0000313" key="5">
    <source>
        <dbReference type="EMBL" id="KRG65839.1"/>
    </source>
</evidence>
<reference evidence="5 6" key="1">
    <citation type="submission" date="2015-05" db="EMBL/GenBank/DDBJ databases">
        <title>Genome sequencing and analysis of members of genus Stenotrophomonas.</title>
        <authorList>
            <person name="Patil P.P."/>
            <person name="Midha S."/>
            <person name="Patil P.B."/>
        </authorList>
    </citation>
    <scope>NUCLEOTIDE SEQUENCE [LARGE SCALE GENOMIC DNA]</scope>
    <source>
        <strain evidence="5 6">DSM 18941</strain>
    </source>
</reference>
<keyword evidence="3" id="KW-0812">Transmembrane</keyword>
<dbReference type="Pfam" id="PF00114">
    <property type="entry name" value="Pilin"/>
    <property type="match status" value="1"/>
</dbReference>
<evidence type="ECO:0000256" key="2">
    <source>
        <dbReference type="SAM" id="MobiDB-lite"/>
    </source>
</evidence>
<evidence type="ECO:0000259" key="4">
    <source>
        <dbReference type="Pfam" id="PF14237"/>
    </source>
</evidence>
<proteinExistence type="inferred from homology"/>
<dbReference type="SUPFAM" id="SSF54523">
    <property type="entry name" value="Pili subunits"/>
    <property type="match status" value="1"/>
</dbReference>
<feature type="domain" description="GYF" evidence="4">
    <location>
        <begin position="11"/>
        <end position="59"/>
    </location>
</feature>
<evidence type="ECO:0000256" key="1">
    <source>
        <dbReference type="ARBA" id="ARBA00005233"/>
    </source>
</evidence>
<gene>
    <name evidence="5" type="ORF">ABB27_14860</name>
</gene>
<organism evidence="5 6">
    <name type="scientific">Stenotrophomonas terrae</name>
    <dbReference type="NCBI Taxonomy" id="405446"/>
    <lineage>
        <taxon>Bacteria</taxon>
        <taxon>Pseudomonadati</taxon>
        <taxon>Pseudomonadota</taxon>
        <taxon>Gammaproteobacteria</taxon>
        <taxon>Lysobacterales</taxon>
        <taxon>Lysobacteraceae</taxon>
        <taxon>Stenotrophomonas</taxon>
    </lineage>
</organism>
<dbReference type="OrthoDB" id="198456at2"/>
<dbReference type="Pfam" id="PF14237">
    <property type="entry name" value="GYF_2"/>
    <property type="match status" value="1"/>
</dbReference>
<dbReference type="InterPro" id="IPR025640">
    <property type="entry name" value="GYF_2"/>
</dbReference>
<dbReference type="Gene3D" id="3.30.700.10">
    <property type="entry name" value="Glycoprotein, Type 4 Pilin"/>
    <property type="match status" value="1"/>
</dbReference>
<dbReference type="RefSeq" id="WP_057629554.1">
    <property type="nucleotide sequence ID" value="NZ_LDJJ01000051.1"/>
</dbReference>
<dbReference type="InterPro" id="IPR045584">
    <property type="entry name" value="Pilin-like"/>
</dbReference>
<keyword evidence="6" id="KW-1185">Reference proteome</keyword>
<dbReference type="Proteomes" id="UP000051863">
    <property type="component" value="Unassembled WGS sequence"/>
</dbReference>
<keyword evidence="3" id="KW-1133">Transmembrane helix</keyword>
<dbReference type="InterPro" id="IPR001082">
    <property type="entry name" value="Pilin"/>
</dbReference>
<accession>A0A0R0C859</accession>
<name>A0A0R0C859_9GAMM</name>
<comment type="similarity">
    <text evidence="1">Belongs to the N-Me-Phe pilin family.</text>
</comment>
<comment type="caution">
    <text evidence="5">The sequence shown here is derived from an EMBL/GenBank/DDBJ whole genome shotgun (WGS) entry which is preliminary data.</text>
</comment>
<keyword evidence="3" id="KW-0472">Membrane</keyword>
<evidence type="ECO:0000313" key="6">
    <source>
        <dbReference type="Proteomes" id="UP000051863"/>
    </source>
</evidence>
<feature type="compositionally biased region" description="Low complexity" evidence="2">
    <location>
        <begin position="88"/>
        <end position="98"/>
    </location>
</feature>